<keyword evidence="3" id="KW-1185">Reference proteome</keyword>
<keyword evidence="2" id="KW-0472">Membrane</keyword>
<feature type="region of interest" description="Disordered" evidence="1">
    <location>
        <begin position="129"/>
        <end position="227"/>
    </location>
</feature>
<dbReference type="Proteomes" id="UP000492821">
    <property type="component" value="Unassembled WGS sequence"/>
</dbReference>
<feature type="compositionally biased region" description="Basic residues" evidence="1">
    <location>
        <begin position="152"/>
        <end position="162"/>
    </location>
</feature>
<sequence length="227" mass="24561">MAMSGALLNATMDALMALDDVATATESAVNHISGTTAMTFLGISTKAWTTVLAVYLSVVFVFVIAMTLCCLCCGWFDDSLNPHPPASTQQARAPTSIVVIPSNPAPTYNPPPLPPRKMPSSDMVIEEKKTVTRLPDGSVCTERTTIKSHSSERRHRSSKKASKSALTNAKERSSRLRRASRSSRARRTRPASVRSGRSNRHVSFADERPVSAVESNTRTSTEGEISP</sequence>
<name>A0A7E4V2K2_PANRE</name>
<accession>A0A7E4V2K2</accession>
<protein>
    <submittedName>
        <fullName evidence="4">Membrane-associated protein</fullName>
    </submittedName>
</protein>
<evidence type="ECO:0000313" key="3">
    <source>
        <dbReference type="Proteomes" id="UP000492821"/>
    </source>
</evidence>
<reference evidence="4" key="2">
    <citation type="submission" date="2020-10" db="UniProtKB">
        <authorList>
            <consortium name="WormBaseParasite"/>
        </authorList>
    </citation>
    <scope>IDENTIFICATION</scope>
</reference>
<reference evidence="3" key="1">
    <citation type="journal article" date="2013" name="Genetics">
        <title>The draft genome and transcriptome of Panagrellus redivivus are shaped by the harsh demands of a free-living lifestyle.</title>
        <authorList>
            <person name="Srinivasan J."/>
            <person name="Dillman A.R."/>
            <person name="Macchietto M.G."/>
            <person name="Heikkinen L."/>
            <person name="Lakso M."/>
            <person name="Fracchia K.M."/>
            <person name="Antoshechkin I."/>
            <person name="Mortazavi A."/>
            <person name="Wong G."/>
            <person name="Sternberg P.W."/>
        </authorList>
    </citation>
    <scope>NUCLEOTIDE SEQUENCE [LARGE SCALE GENOMIC DNA]</scope>
    <source>
        <strain evidence="3">MT8872</strain>
    </source>
</reference>
<proteinExistence type="predicted"/>
<keyword evidence="2" id="KW-0812">Transmembrane</keyword>
<evidence type="ECO:0000256" key="2">
    <source>
        <dbReference type="SAM" id="Phobius"/>
    </source>
</evidence>
<evidence type="ECO:0000256" key="1">
    <source>
        <dbReference type="SAM" id="MobiDB-lite"/>
    </source>
</evidence>
<feature type="compositionally biased region" description="Basic residues" evidence="1">
    <location>
        <begin position="175"/>
        <end position="189"/>
    </location>
</feature>
<feature type="compositionally biased region" description="Pro residues" evidence="1">
    <location>
        <begin position="103"/>
        <end position="117"/>
    </location>
</feature>
<dbReference type="WBParaSite" id="Pan_g15437.t1">
    <property type="protein sequence ID" value="Pan_g15437.t1"/>
    <property type="gene ID" value="Pan_g15437"/>
</dbReference>
<organism evidence="3 4">
    <name type="scientific">Panagrellus redivivus</name>
    <name type="common">Microworm</name>
    <dbReference type="NCBI Taxonomy" id="6233"/>
    <lineage>
        <taxon>Eukaryota</taxon>
        <taxon>Metazoa</taxon>
        <taxon>Ecdysozoa</taxon>
        <taxon>Nematoda</taxon>
        <taxon>Chromadorea</taxon>
        <taxon>Rhabditida</taxon>
        <taxon>Tylenchina</taxon>
        <taxon>Panagrolaimomorpha</taxon>
        <taxon>Panagrolaimoidea</taxon>
        <taxon>Panagrolaimidae</taxon>
        <taxon>Panagrellus</taxon>
    </lineage>
</organism>
<evidence type="ECO:0000313" key="4">
    <source>
        <dbReference type="WBParaSite" id="Pan_g15437.t1"/>
    </source>
</evidence>
<feature type="region of interest" description="Disordered" evidence="1">
    <location>
        <begin position="101"/>
        <end position="120"/>
    </location>
</feature>
<feature type="compositionally biased region" description="Polar residues" evidence="1">
    <location>
        <begin position="213"/>
        <end position="227"/>
    </location>
</feature>
<feature type="transmembrane region" description="Helical" evidence="2">
    <location>
        <begin position="52"/>
        <end position="76"/>
    </location>
</feature>
<keyword evidence="2" id="KW-1133">Transmembrane helix</keyword>
<dbReference type="AlphaFoldDB" id="A0A7E4V2K2"/>